<comment type="catalytic activity">
    <reaction evidence="11">
        <text>cholesterol(in) + ATP + H2O = cholesterol(out) + ADP + phosphate + H(+)</text>
        <dbReference type="Rhea" id="RHEA:39051"/>
        <dbReference type="ChEBI" id="CHEBI:15377"/>
        <dbReference type="ChEBI" id="CHEBI:15378"/>
        <dbReference type="ChEBI" id="CHEBI:16113"/>
        <dbReference type="ChEBI" id="CHEBI:30616"/>
        <dbReference type="ChEBI" id="CHEBI:43474"/>
        <dbReference type="ChEBI" id="CHEBI:456216"/>
    </reaction>
    <physiologicalReaction direction="left-to-right" evidence="11">
        <dbReference type="Rhea" id="RHEA:39052"/>
    </physiologicalReaction>
</comment>
<evidence type="ECO:0000313" key="14">
    <source>
        <dbReference type="Ensembl" id="ENSSOCP00000006375.1"/>
    </source>
</evidence>
<evidence type="ECO:0000256" key="5">
    <source>
        <dbReference type="ARBA" id="ARBA00022741"/>
    </source>
</evidence>
<dbReference type="SMART" id="SM00382">
    <property type="entry name" value="AAA"/>
    <property type="match status" value="2"/>
</dbReference>
<proteinExistence type="predicted"/>
<dbReference type="PROSITE" id="PS00211">
    <property type="entry name" value="ABC_TRANSPORTER_1"/>
    <property type="match status" value="1"/>
</dbReference>
<dbReference type="PROSITE" id="PS50893">
    <property type="entry name" value="ABC_TRANSPORTER_2"/>
    <property type="match status" value="2"/>
</dbReference>
<evidence type="ECO:0000259" key="13">
    <source>
        <dbReference type="PROSITE" id="PS50893"/>
    </source>
</evidence>
<evidence type="ECO:0000256" key="4">
    <source>
        <dbReference type="ARBA" id="ARBA00022737"/>
    </source>
</evidence>
<keyword evidence="8" id="KW-0445">Lipid transport</keyword>
<feature type="transmembrane region" description="Helical" evidence="12">
    <location>
        <begin position="1114"/>
        <end position="1136"/>
    </location>
</feature>
<comment type="subcellular location">
    <subcellularLocation>
        <location evidence="1">Endomembrane system</location>
        <topology evidence="1">Multi-pass membrane protein</topology>
    </subcellularLocation>
</comment>
<evidence type="ECO:0000256" key="7">
    <source>
        <dbReference type="ARBA" id="ARBA00022989"/>
    </source>
</evidence>
<feature type="transmembrane region" description="Helical" evidence="12">
    <location>
        <begin position="1157"/>
        <end position="1180"/>
    </location>
</feature>
<keyword evidence="4" id="KW-0677">Repeat</keyword>
<dbReference type="CDD" id="cd03263">
    <property type="entry name" value="ABC_subfamily_A"/>
    <property type="match status" value="2"/>
</dbReference>
<evidence type="ECO:0000256" key="12">
    <source>
        <dbReference type="SAM" id="Phobius"/>
    </source>
</evidence>
<evidence type="ECO:0000256" key="8">
    <source>
        <dbReference type="ARBA" id="ARBA00023055"/>
    </source>
</evidence>
<keyword evidence="2" id="KW-0813">Transport</keyword>
<keyword evidence="9 12" id="KW-0472">Membrane</keyword>
<dbReference type="GO" id="GO:0016020">
    <property type="term" value="C:membrane"/>
    <property type="evidence" value="ECO:0007669"/>
    <property type="project" value="InterPro"/>
</dbReference>
<evidence type="ECO:0000256" key="3">
    <source>
        <dbReference type="ARBA" id="ARBA00022692"/>
    </source>
</evidence>
<dbReference type="GO" id="GO:0005524">
    <property type="term" value="F:ATP binding"/>
    <property type="evidence" value="ECO:0007669"/>
    <property type="project" value="UniProtKB-KW"/>
</dbReference>
<accession>A0A8D0EY76</accession>
<keyword evidence="10" id="KW-0325">Glycoprotein</keyword>
<evidence type="ECO:0000256" key="2">
    <source>
        <dbReference type="ARBA" id="ARBA00022448"/>
    </source>
</evidence>
<dbReference type="SUPFAM" id="SSF52540">
    <property type="entry name" value="P-loop containing nucleoside triphosphate hydrolases"/>
    <property type="match status" value="2"/>
</dbReference>
<feature type="transmembrane region" description="Helical" evidence="12">
    <location>
        <begin position="417"/>
        <end position="438"/>
    </location>
</feature>
<dbReference type="PANTHER" id="PTHR19229">
    <property type="entry name" value="ATP-BINDING CASSETTE TRANSPORTER SUBFAMILY A ABCA"/>
    <property type="match status" value="1"/>
</dbReference>
<dbReference type="FunFam" id="3.40.50.300:FF:000327">
    <property type="entry name" value="ATP-binding cassette sub-family A member 3"/>
    <property type="match status" value="1"/>
</dbReference>
<dbReference type="InterPro" id="IPR003439">
    <property type="entry name" value="ABC_transporter-like_ATP-bd"/>
</dbReference>
<dbReference type="GO" id="GO:0140359">
    <property type="term" value="F:ABC-type transporter activity"/>
    <property type="evidence" value="ECO:0007669"/>
    <property type="project" value="InterPro"/>
</dbReference>
<dbReference type="GO" id="GO:0016887">
    <property type="term" value="F:ATP hydrolysis activity"/>
    <property type="evidence" value="ECO:0007669"/>
    <property type="project" value="InterPro"/>
</dbReference>
<dbReference type="GO" id="GO:0005319">
    <property type="term" value="F:lipid transporter activity"/>
    <property type="evidence" value="ECO:0007669"/>
    <property type="project" value="TreeGrafter"/>
</dbReference>
<keyword evidence="3 12" id="KW-0812">Transmembrane</keyword>
<protein>
    <submittedName>
        <fullName evidence="14">ATP binding cassette subfamily A member 3</fullName>
    </submittedName>
</protein>
<sequence>MWHFHALNLVTVFDLPSVFTSYFFMPFSFLQKRQILVTVIEICLPLLFAAILIALRHRVHSISHPNATVYPPESVDNLPGFFYRRHPSNPWELAYVPSNSSAVRSIAEAVERALPISIRAQGFASERDFEEYVKSDNRSGSVLAAVVFKHRFQQSSAPLPLQVSYELRFKYSPRNAPRSEQTGLNPNLDRDWHTSYLFPLFQLPGPREAKFADGGTPGYIREGFLAVQHAVDRAIMQYHTNTSSTSLLENITVVVQRFPYPAYVNDLFLLAIQNQLPLLLMLSFTYTSLNIVRAVVHEKEKKLKEYMHMMGLSNWLHWSAWFLMFFLFLLVSVFFVTVLFCVKVSEQGAVLTNSDPTLVFTFLAIFSISSISFNFMVSTFFSRANVAAAAGGFLYFFSYIPYFFISPRYDLMSHSQKLASCLISNVAMAMGAQLIGMFEGKGTGIQWRDLMKPVSVDDNFTLAQVLGMLLLDSALYGVVAWYVEAVFPGEYGVPQPWYFFLTPSYWCGRPRTVVGKEKEEEEDPEKALKSQYIEEEPADLVSGIKIKHLSKVFKVGNKMKEAVKDLTVNMYEGQITVLLGHNGAGKTTTLSMLTGLHSPTSGQAYINGYEISQDMVLIRRSLGLCPQHDVLFDNMTVEEHLHFYAGLKGYPPSKCPEEINHILRILNLEDKRRSLTKALSGGMKRKLSIGIALIGDSKVVMLDEPTSGMDPASRRATWDLLQQQRSNRTILLTTHFMDEADLLGDRIAIMAKGELQCCGSSLFLKRKYGAGYHMVMVKEPYCNLGEISRLICQYVPNATMESNAGAELSFILPKESTHRFEALFTELEQKREELGIASYGASVTTMEEVFLRVGKLVDSSMDIQAIQLPALQYQHERRSNDWAMDDSSSLSGMTDMTDDSGALITEDCSSIKLNTGFYLCCQQFYAMFMKRAMYSWRNWKMVAAQFLVPLIFTAFALIVAKTFPGPRDSSLLRLTLEPYGQTIVPFCVSAASGLSQRLAEQYVELLDAQRQSPLEVLGGLEEYLISRASKEGGAFNEHYIAAASFEGAGNHTVVTALFNNQAYHSPATALMLADNAVFRVLAGPNASITVTNYPQPRNITEKAKDQLMEGQTGFAIAINLLYGMASLASTFALLLVSERAIKAKHVQFVSGVYVVNFWLSALLWDIINFLIPCALMLVIFQAFDVQAFTQDSHLVDVMLIFLLYGWAIIPLMYLLSFFFSVAATAYTRLTIFNILSGTATFLAVTIMSIPELGLVDLSKTLDKVFLVLPNYCLGQCISDFYQNYEFIQFCTSSVEAIFICKAFNISYQMNYFSWETPGIGRYLTSLTIQGFSFLFLLFLIETNLLWRLRTLYFFLPRDRDVADERKKVLESPPELLSSLSSPLVIKELTKVYDSRESLLAVDRISLAVSKGECFGLLGFNGAGKTTTFKMLTGDESITSGDAFVDGHSILANIKKVQQRIGYCPQFDALLDHMTGRETLSMYARLRGIPERYIGSCVENMLRGLLLEPHADKLVRTYSGGNKRKLSAGIALIGGPPVIFLDEPSTGMDPVARRLLWDAVTRTRECGKSIIFTSHSMEECEALCTRLAIMVNGQFKCLGSPQHLKSKFGSGYTLLAKTRSEEEGELQAFKAFVEKTFPGSVLKHEHQGMVHYHLTSKNLSWAQVFGALEKAKEKYRLEDYSVSQISLEQVFMSFTRFQHYTEDRGK</sequence>
<evidence type="ECO:0000256" key="9">
    <source>
        <dbReference type="ARBA" id="ARBA00023136"/>
    </source>
</evidence>
<dbReference type="GO" id="GO:0005737">
    <property type="term" value="C:cytoplasm"/>
    <property type="evidence" value="ECO:0007669"/>
    <property type="project" value="UniProtKB-ARBA"/>
</dbReference>
<feature type="transmembrane region" description="Helical" evidence="12">
    <location>
        <begin position="36"/>
        <end position="55"/>
    </location>
</feature>
<feature type="transmembrane region" description="Helical" evidence="12">
    <location>
        <begin position="384"/>
        <end position="405"/>
    </location>
</feature>
<dbReference type="Gene3D" id="3.40.50.300">
    <property type="entry name" value="P-loop containing nucleotide triphosphate hydrolases"/>
    <property type="match status" value="2"/>
</dbReference>
<evidence type="ECO:0000256" key="11">
    <source>
        <dbReference type="ARBA" id="ARBA00050894"/>
    </source>
</evidence>
<dbReference type="Proteomes" id="UP000694551">
    <property type="component" value="Unplaced"/>
</dbReference>
<name>A0A8D0EY76_STROC</name>
<reference evidence="14" key="2">
    <citation type="submission" date="2025-09" db="UniProtKB">
        <authorList>
            <consortium name="Ensembl"/>
        </authorList>
    </citation>
    <scope>IDENTIFICATION</scope>
</reference>
<feature type="transmembrane region" description="Helical" evidence="12">
    <location>
        <begin position="358"/>
        <end position="377"/>
    </location>
</feature>
<evidence type="ECO:0000256" key="1">
    <source>
        <dbReference type="ARBA" id="ARBA00004127"/>
    </source>
</evidence>
<dbReference type="InterPro" id="IPR003593">
    <property type="entry name" value="AAA+_ATPase"/>
</dbReference>
<feature type="transmembrane region" description="Helical" evidence="12">
    <location>
        <begin position="1319"/>
        <end position="1340"/>
    </location>
</feature>
<feature type="transmembrane region" description="Helical" evidence="12">
    <location>
        <begin position="6"/>
        <end position="24"/>
    </location>
</feature>
<reference evidence="14" key="1">
    <citation type="submission" date="2025-08" db="UniProtKB">
        <authorList>
            <consortium name="Ensembl"/>
        </authorList>
    </citation>
    <scope>IDENTIFICATION</scope>
</reference>
<evidence type="ECO:0000313" key="15">
    <source>
        <dbReference type="Proteomes" id="UP000694551"/>
    </source>
</evidence>
<dbReference type="InterPro" id="IPR017871">
    <property type="entry name" value="ABC_transporter-like_CS"/>
</dbReference>
<feature type="transmembrane region" description="Helical" evidence="12">
    <location>
        <begin position="1229"/>
        <end position="1249"/>
    </location>
</feature>
<dbReference type="Pfam" id="PF23321">
    <property type="entry name" value="R1_ABCA1"/>
    <property type="match status" value="1"/>
</dbReference>
<feature type="domain" description="ABC transporter" evidence="13">
    <location>
        <begin position="544"/>
        <end position="777"/>
    </location>
</feature>
<feature type="transmembrane region" description="Helical" evidence="12">
    <location>
        <begin position="316"/>
        <end position="338"/>
    </location>
</feature>
<keyword evidence="6" id="KW-0067">ATP-binding</keyword>
<dbReference type="InterPro" id="IPR056264">
    <property type="entry name" value="R2_ABCA1-4-like"/>
</dbReference>
<evidence type="ECO:0000256" key="6">
    <source>
        <dbReference type="ARBA" id="ARBA00022840"/>
    </source>
</evidence>
<organism evidence="14 15">
    <name type="scientific">Strix occidentalis caurina</name>
    <name type="common">northern spotted owl</name>
    <dbReference type="NCBI Taxonomy" id="311401"/>
    <lineage>
        <taxon>Eukaryota</taxon>
        <taxon>Metazoa</taxon>
        <taxon>Chordata</taxon>
        <taxon>Craniata</taxon>
        <taxon>Vertebrata</taxon>
        <taxon>Euteleostomi</taxon>
        <taxon>Archelosauria</taxon>
        <taxon>Archosauria</taxon>
        <taxon>Dinosauria</taxon>
        <taxon>Saurischia</taxon>
        <taxon>Theropoda</taxon>
        <taxon>Coelurosauria</taxon>
        <taxon>Aves</taxon>
        <taxon>Neognathae</taxon>
        <taxon>Neoaves</taxon>
        <taxon>Telluraves</taxon>
        <taxon>Strigiformes</taxon>
        <taxon>Strigidae</taxon>
        <taxon>Strix</taxon>
    </lineage>
</organism>
<dbReference type="PANTHER" id="PTHR19229:SF98">
    <property type="entry name" value="PHOSPHOLIPID-TRANSPORTING ATPASE ABCA3"/>
    <property type="match status" value="1"/>
</dbReference>
<dbReference type="InterPro" id="IPR026082">
    <property type="entry name" value="ABCA"/>
</dbReference>
<feature type="transmembrane region" description="Helical" evidence="12">
    <location>
        <begin position="1200"/>
        <end position="1222"/>
    </location>
</feature>
<keyword evidence="5" id="KW-0547">Nucleotide-binding</keyword>
<feature type="transmembrane region" description="Helical" evidence="12">
    <location>
        <begin position="939"/>
        <end position="960"/>
    </location>
</feature>
<evidence type="ECO:0000256" key="10">
    <source>
        <dbReference type="ARBA" id="ARBA00023180"/>
    </source>
</evidence>
<dbReference type="Pfam" id="PF12698">
    <property type="entry name" value="ABC2_membrane_3"/>
    <property type="match status" value="2"/>
</dbReference>
<feature type="domain" description="ABC transporter" evidence="13">
    <location>
        <begin position="1383"/>
        <end position="1616"/>
    </location>
</feature>
<feature type="transmembrane region" description="Helical" evidence="12">
    <location>
        <begin position="276"/>
        <end position="296"/>
    </location>
</feature>
<dbReference type="FunFam" id="3.40.50.300:FF:000465">
    <property type="entry name" value="ATP-binding cassette, sub-family A (ABC1), member 3"/>
    <property type="match status" value="1"/>
</dbReference>
<dbReference type="InterPro" id="IPR013525">
    <property type="entry name" value="ABC2_TM"/>
</dbReference>
<keyword evidence="15" id="KW-1185">Reference proteome</keyword>
<dbReference type="Pfam" id="PF00005">
    <property type="entry name" value="ABC_tran"/>
    <property type="match status" value="2"/>
</dbReference>
<dbReference type="Ensembl" id="ENSSOCT00000006536.1">
    <property type="protein sequence ID" value="ENSSOCP00000006375.1"/>
    <property type="gene ID" value="ENSSOCG00000004698.1"/>
</dbReference>
<keyword evidence="7 12" id="KW-1133">Transmembrane helix</keyword>
<dbReference type="GO" id="GO:0012505">
    <property type="term" value="C:endomembrane system"/>
    <property type="evidence" value="ECO:0007669"/>
    <property type="project" value="UniProtKB-SubCell"/>
</dbReference>
<dbReference type="InterPro" id="IPR027417">
    <property type="entry name" value="P-loop_NTPase"/>
</dbReference>